<dbReference type="RefSeq" id="WP_033101432.1">
    <property type="nucleotide sequence ID" value="NZ_JACEIP010000012.1"/>
</dbReference>
<protein>
    <submittedName>
        <fullName evidence="1">Uncharacterized protein</fullName>
    </submittedName>
</protein>
<evidence type="ECO:0000313" key="2">
    <source>
        <dbReference type="Proteomes" id="UP000530514"/>
    </source>
</evidence>
<dbReference type="OrthoDB" id="2678813at2"/>
<dbReference type="Proteomes" id="UP000530514">
    <property type="component" value="Unassembled WGS sequence"/>
</dbReference>
<reference evidence="1 2" key="1">
    <citation type="submission" date="2020-07" db="EMBL/GenBank/DDBJ databases">
        <authorList>
            <person name="Feng H."/>
        </authorList>
    </citation>
    <scope>NUCLEOTIDE SEQUENCE [LARGE SCALE GENOMIC DNA]</scope>
    <source>
        <strain evidence="2">s-11</strain>
    </source>
</reference>
<comment type="caution">
    <text evidence="1">The sequence shown here is derived from an EMBL/GenBank/DDBJ whole genome shotgun (WGS) entry which is preliminary data.</text>
</comment>
<keyword evidence="2" id="KW-1185">Reference proteome</keyword>
<sequence>MKTFAIRMMMAVFAAAFLAASVSVFPLFYQKKENKKREIPVFKSSSKQLRAENLVDFIRDRHFQLTVKKVDLQRNFLFLELSQERVKEPLMYQEILALLKAAFTETENIDQVRLFVHRNDGADFLLTATREEFNRDPGQKRAEKQPPEKYLKSMFHVITSPE</sequence>
<dbReference type="AlphaFoldDB" id="A0A7W2AID1"/>
<name>A0A7W2AID1_9BACL</name>
<proteinExistence type="predicted"/>
<evidence type="ECO:0000313" key="1">
    <source>
        <dbReference type="EMBL" id="MBA4543135.1"/>
    </source>
</evidence>
<gene>
    <name evidence="1" type="ORF">H1164_09500</name>
</gene>
<dbReference type="EMBL" id="JACEIP010000012">
    <property type="protein sequence ID" value="MBA4543135.1"/>
    <property type="molecule type" value="Genomic_DNA"/>
</dbReference>
<organism evidence="1 2">
    <name type="scientific">Thermoactinomyces daqus</name>
    <dbReference type="NCBI Taxonomy" id="1329516"/>
    <lineage>
        <taxon>Bacteria</taxon>
        <taxon>Bacillati</taxon>
        <taxon>Bacillota</taxon>
        <taxon>Bacilli</taxon>
        <taxon>Bacillales</taxon>
        <taxon>Thermoactinomycetaceae</taxon>
        <taxon>Thermoactinomyces</taxon>
    </lineage>
</organism>
<accession>A0A7W2AID1</accession>